<proteinExistence type="inferred from homology"/>
<comment type="catalytic activity">
    <reaction evidence="1 8">
        <text>5-hydroxyisourate + H2O = 5-hydroxy-2-oxo-4-ureido-2,5-dihydro-1H-imidazole-5-carboxylate + H(+)</text>
        <dbReference type="Rhea" id="RHEA:23736"/>
        <dbReference type="ChEBI" id="CHEBI:15377"/>
        <dbReference type="ChEBI" id="CHEBI:15378"/>
        <dbReference type="ChEBI" id="CHEBI:18072"/>
        <dbReference type="ChEBI" id="CHEBI:58639"/>
        <dbReference type="EC" id="3.5.2.17"/>
    </reaction>
</comment>
<dbReference type="AlphaFoldDB" id="A0A317EB62"/>
<comment type="function">
    <text evidence="2">Catalyzes the hydrolysis of 5-hydroxyisourate (HIU) to 2-oxo-4-hydroxy-4-carboxy-5-ureidoimidazoline (OHCU).</text>
</comment>
<feature type="binding site" evidence="7">
    <location>
        <position position="116"/>
    </location>
    <ligand>
        <name>substrate</name>
    </ligand>
</feature>
<evidence type="ECO:0000313" key="10">
    <source>
        <dbReference type="EMBL" id="PWR23456.1"/>
    </source>
</evidence>
<dbReference type="NCBIfam" id="TIGR02962">
    <property type="entry name" value="hdxy_isourate"/>
    <property type="match status" value="1"/>
</dbReference>
<keyword evidence="6 8" id="KW-0378">Hydrolase</keyword>
<evidence type="ECO:0000313" key="11">
    <source>
        <dbReference type="Proteomes" id="UP000246077"/>
    </source>
</evidence>
<dbReference type="Proteomes" id="UP000246077">
    <property type="component" value="Unassembled WGS sequence"/>
</dbReference>
<comment type="subunit">
    <text evidence="4 8">Homotetramer.</text>
</comment>
<dbReference type="PROSITE" id="PS00768">
    <property type="entry name" value="TRANSTHYRETIN_1"/>
    <property type="match status" value="1"/>
</dbReference>
<feature type="binding site" evidence="7">
    <location>
        <position position="47"/>
    </location>
    <ligand>
        <name>substrate</name>
    </ligand>
</feature>
<dbReference type="EMBL" id="QGLF01000001">
    <property type="protein sequence ID" value="PWR23456.1"/>
    <property type="molecule type" value="Genomic_DNA"/>
</dbReference>
<dbReference type="SUPFAM" id="SSF49472">
    <property type="entry name" value="Transthyretin (synonym: prealbumin)"/>
    <property type="match status" value="1"/>
</dbReference>
<dbReference type="OrthoDB" id="9792386at2"/>
<evidence type="ECO:0000256" key="8">
    <source>
        <dbReference type="RuleBase" id="RU361270"/>
    </source>
</evidence>
<comment type="similarity">
    <text evidence="3 8">Belongs to the transthyretin family. 5-hydroxyisourate hydrolase subfamily.</text>
</comment>
<dbReference type="PRINTS" id="PR00189">
    <property type="entry name" value="TRNSTHYRETIN"/>
</dbReference>
<dbReference type="GO" id="GO:0006144">
    <property type="term" value="P:purine nucleobase metabolic process"/>
    <property type="evidence" value="ECO:0007669"/>
    <property type="project" value="UniProtKB-KW"/>
</dbReference>
<dbReference type="Pfam" id="PF00576">
    <property type="entry name" value="Transthyretin"/>
    <property type="match status" value="1"/>
</dbReference>
<evidence type="ECO:0000256" key="6">
    <source>
        <dbReference type="ARBA" id="ARBA00022801"/>
    </source>
</evidence>
<evidence type="ECO:0000256" key="1">
    <source>
        <dbReference type="ARBA" id="ARBA00001043"/>
    </source>
</evidence>
<dbReference type="InterPro" id="IPR023416">
    <property type="entry name" value="Transthyretin/HIU_hydrolase_d"/>
</dbReference>
<dbReference type="PANTHER" id="PTHR10395">
    <property type="entry name" value="URICASE AND TRANSTHYRETIN-RELATED"/>
    <property type="match status" value="1"/>
</dbReference>
<keyword evidence="11" id="KW-1185">Reference proteome</keyword>
<dbReference type="PANTHER" id="PTHR10395:SF7">
    <property type="entry name" value="5-HYDROXYISOURATE HYDROLASE"/>
    <property type="match status" value="1"/>
</dbReference>
<evidence type="ECO:0000256" key="4">
    <source>
        <dbReference type="ARBA" id="ARBA00011881"/>
    </source>
</evidence>
<accession>A0A317EB62</accession>
<feature type="domain" description="Transthyretin/hydroxyisourate hydrolase" evidence="9">
    <location>
        <begin position="1"/>
        <end position="118"/>
    </location>
</feature>
<dbReference type="EC" id="3.5.2.17" evidence="8"/>
<evidence type="ECO:0000256" key="7">
    <source>
        <dbReference type="PIRSR" id="PIRSR600895-51"/>
    </source>
</evidence>
<dbReference type="FunFam" id="2.60.40.180:FF:000005">
    <property type="entry name" value="5-hydroxyisourate hydrolase"/>
    <property type="match status" value="1"/>
</dbReference>
<evidence type="ECO:0000256" key="3">
    <source>
        <dbReference type="ARBA" id="ARBA00009850"/>
    </source>
</evidence>
<feature type="binding site" evidence="7">
    <location>
        <position position="9"/>
    </location>
    <ligand>
        <name>substrate</name>
    </ligand>
</feature>
<dbReference type="SMART" id="SM00095">
    <property type="entry name" value="TR_THY"/>
    <property type="match status" value="1"/>
</dbReference>
<comment type="caution">
    <text evidence="10">The sequence shown here is derived from an EMBL/GenBank/DDBJ whole genome shotgun (WGS) entry which is preliminary data.</text>
</comment>
<dbReference type="InterPro" id="IPR023418">
    <property type="entry name" value="Thyroxine_BS"/>
</dbReference>
<evidence type="ECO:0000256" key="5">
    <source>
        <dbReference type="ARBA" id="ARBA00022631"/>
    </source>
</evidence>
<sequence>MSGGWLTTHILDAAHGRPAKGVTVDLYRLTGDGPRLLTTIVTNDDGRADAPILAGADFVPGTYQLDFHIGDYFRGLGLALPEPAFLDLVPIRFGIADAGAHYHVPLLASPFSFSTYRGS</sequence>
<dbReference type="InterPro" id="IPR014306">
    <property type="entry name" value="Hydroxyisourate_hydrolase"/>
</dbReference>
<dbReference type="InterPro" id="IPR000895">
    <property type="entry name" value="Transthyretin/HIU_hydrolase"/>
</dbReference>
<evidence type="ECO:0000259" key="9">
    <source>
        <dbReference type="SMART" id="SM00095"/>
    </source>
</evidence>
<dbReference type="GO" id="GO:0033971">
    <property type="term" value="F:hydroxyisourate hydrolase activity"/>
    <property type="evidence" value="ECO:0007669"/>
    <property type="project" value="UniProtKB-EC"/>
</dbReference>
<keyword evidence="5 8" id="KW-0659">Purine metabolism</keyword>
<reference evidence="11" key="1">
    <citation type="submission" date="2018-05" db="EMBL/GenBank/DDBJ databases">
        <title>Zavarzinia sp. HR-AS.</title>
        <authorList>
            <person name="Lee Y."/>
            <person name="Jeon C.O."/>
        </authorList>
    </citation>
    <scope>NUCLEOTIDE SEQUENCE [LARGE SCALE GENOMIC DNA]</scope>
    <source>
        <strain evidence="11">DSM 1231</strain>
    </source>
</reference>
<organism evidence="10 11">
    <name type="scientific">Zavarzinia compransoris</name>
    <dbReference type="NCBI Taxonomy" id="1264899"/>
    <lineage>
        <taxon>Bacteria</taxon>
        <taxon>Pseudomonadati</taxon>
        <taxon>Pseudomonadota</taxon>
        <taxon>Alphaproteobacteria</taxon>
        <taxon>Rhodospirillales</taxon>
        <taxon>Zavarziniaceae</taxon>
        <taxon>Zavarzinia</taxon>
    </lineage>
</organism>
<dbReference type="RefSeq" id="WP_109919489.1">
    <property type="nucleotide sequence ID" value="NZ_SNXM01000004.1"/>
</dbReference>
<name>A0A317EB62_9PROT</name>
<protein>
    <recommendedName>
        <fullName evidence="8">5-hydroxyisourate hydrolase</fullName>
        <shortName evidence="8">HIU hydrolase</shortName>
        <shortName evidence="8">HIUHase</shortName>
        <ecNumber evidence="8">3.5.2.17</ecNumber>
    </recommendedName>
</protein>
<dbReference type="Gene3D" id="2.60.40.180">
    <property type="entry name" value="Transthyretin/hydroxyisourate hydrolase domain"/>
    <property type="match status" value="1"/>
</dbReference>
<dbReference type="InterPro" id="IPR036817">
    <property type="entry name" value="Transthyretin/HIU_hydrolase_sf"/>
</dbReference>
<gene>
    <name evidence="10" type="primary">uraH</name>
    <name evidence="10" type="ORF">DKG75_02480</name>
</gene>
<evidence type="ECO:0000256" key="2">
    <source>
        <dbReference type="ARBA" id="ARBA00002704"/>
    </source>
</evidence>
<dbReference type="CDD" id="cd05822">
    <property type="entry name" value="TLP_HIUase"/>
    <property type="match status" value="1"/>
</dbReference>